<sequence>MSDTQECNGCDRLFDASKGALSRYDNTTKVCSSCGQEEGMAQFVASGYNINPQSILLGAGKIDWLTLAGGEKA</sequence>
<dbReference type="EMBL" id="LR797285">
    <property type="protein sequence ID" value="CAB4199153.1"/>
    <property type="molecule type" value="Genomic_DNA"/>
</dbReference>
<organism evidence="1">
    <name type="scientific">uncultured Caudovirales phage</name>
    <dbReference type="NCBI Taxonomy" id="2100421"/>
    <lineage>
        <taxon>Viruses</taxon>
        <taxon>Duplodnaviria</taxon>
        <taxon>Heunggongvirae</taxon>
        <taxon>Uroviricota</taxon>
        <taxon>Caudoviricetes</taxon>
        <taxon>Peduoviridae</taxon>
        <taxon>Maltschvirus</taxon>
        <taxon>Maltschvirus maltsch</taxon>
    </lineage>
</organism>
<proteinExistence type="predicted"/>
<name>A0A6J5RP67_9CAUD</name>
<gene>
    <name evidence="1" type="ORF">UFOVP1336_15</name>
</gene>
<reference evidence="1" key="1">
    <citation type="submission" date="2020-05" db="EMBL/GenBank/DDBJ databases">
        <authorList>
            <person name="Chiriac C."/>
            <person name="Salcher M."/>
            <person name="Ghai R."/>
            <person name="Kavagutti S V."/>
        </authorList>
    </citation>
    <scope>NUCLEOTIDE SEQUENCE</scope>
</reference>
<evidence type="ECO:0000313" key="1">
    <source>
        <dbReference type="EMBL" id="CAB4199153.1"/>
    </source>
</evidence>
<protein>
    <submittedName>
        <fullName evidence="1">Uncharacterized protein</fullName>
    </submittedName>
</protein>
<accession>A0A6J5RP67</accession>